<dbReference type="PANTHER" id="PTHR12937">
    <property type="entry name" value="VACUOLAR PROTEIN SORTING 28, ISOFORM 2 VPS28"/>
    <property type="match status" value="1"/>
</dbReference>
<evidence type="ECO:0000259" key="7">
    <source>
        <dbReference type="PROSITE" id="PS51310"/>
    </source>
</evidence>
<dbReference type="PROSITE" id="PS51310">
    <property type="entry name" value="VPS28_C"/>
    <property type="match status" value="1"/>
</dbReference>
<comment type="function">
    <text evidence="5">Component of the ESCRT-I complex (endosomal sorting complex required for transport I), a regulator of vesicular trafficking process.</text>
</comment>
<dbReference type="PANTHER" id="PTHR12937:SF0">
    <property type="entry name" value="VACUOLAR PROTEIN SORTING-ASSOCIATED PROTEIN 28 HOMOLOG"/>
    <property type="match status" value="1"/>
</dbReference>
<keyword evidence="4 5" id="KW-0653">Protein transport</keyword>
<dbReference type="InterPro" id="IPR038358">
    <property type="entry name" value="VPS28_N_sf"/>
</dbReference>
<evidence type="ECO:0000313" key="9">
    <source>
        <dbReference type="EMBL" id="KAK2167475.1"/>
    </source>
</evidence>
<keyword evidence="10" id="KW-1185">Reference proteome</keyword>
<dbReference type="SUPFAM" id="SSF140427">
    <property type="entry name" value="VPS28 C-terminal domain-like"/>
    <property type="match status" value="1"/>
</dbReference>
<name>A0AAD9KB87_9ANNE</name>
<keyword evidence="3 5" id="KW-0967">Endosome</keyword>
<sequence>MFAGLPSTTAQDGNRSELYEEVKLYRNNREREHYDNMADLYAVINTLQCLEKAYIKDVVTSKEYTAACSKLLVQYKAAFKQVQGSEFPAIETFMKKCKLDCPAALERIKEGRPITIKDDKGNTSKCIADIVSLFITIMDKLRLEIRAMDEIHPEMRDLMDTMNRLSILPAEYEGKVKVQEWLETLSSMQAADELSDTQVRQLLFDLESAYSEFNRILHNG</sequence>
<feature type="domain" description="VPS28 N-terminal" evidence="8">
    <location>
        <begin position="11"/>
        <end position="118"/>
    </location>
</feature>
<dbReference type="Gene3D" id="1.20.120.1130">
    <property type="match status" value="1"/>
</dbReference>
<evidence type="ECO:0000256" key="4">
    <source>
        <dbReference type="ARBA" id="ARBA00022927"/>
    </source>
</evidence>
<dbReference type="GO" id="GO:0044877">
    <property type="term" value="F:protein-containing complex binding"/>
    <property type="evidence" value="ECO:0007669"/>
    <property type="project" value="TreeGrafter"/>
</dbReference>
<evidence type="ECO:0000256" key="5">
    <source>
        <dbReference type="PIRNR" id="PIRNR017535"/>
    </source>
</evidence>
<comment type="subcellular location">
    <subcellularLocation>
        <location evidence="1">Endosome</location>
    </subcellularLocation>
</comment>
<accession>A0AAD9KB87</accession>
<comment type="caution">
    <text evidence="9">The sequence shown here is derived from an EMBL/GenBank/DDBJ whole genome shotgun (WGS) entry which is preliminary data.</text>
</comment>
<dbReference type="PIRSF" id="PIRSF017535">
    <property type="entry name" value="VPS28"/>
    <property type="match status" value="1"/>
</dbReference>
<evidence type="ECO:0000259" key="8">
    <source>
        <dbReference type="PROSITE" id="PS51313"/>
    </source>
</evidence>
<dbReference type="GO" id="GO:0043328">
    <property type="term" value="P:protein transport to vacuole involved in ubiquitin-dependent protein catabolic process via the multivesicular body sorting pathway"/>
    <property type="evidence" value="ECO:0007669"/>
    <property type="project" value="TreeGrafter"/>
</dbReference>
<dbReference type="InterPro" id="IPR037206">
    <property type="entry name" value="VPS28_C_sf"/>
</dbReference>
<evidence type="ECO:0000256" key="2">
    <source>
        <dbReference type="ARBA" id="ARBA00022448"/>
    </source>
</evidence>
<protein>
    <recommendedName>
        <fullName evidence="5">Vacuolar protein sorting-associated protein 28 homolog</fullName>
    </recommendedName>
</protein>
<dbReference type="EMBL" id="JAODUP010000027">
    <property type="protein sequence ID" value="KAK2167475.1"/>
    <property type="molecule type" value="Genomic_DNA"/>
</dbReference>
<dbReference type="PROSITE" id="PS51313">
    <property type="entry name" value="VPS28_N"/>
    <property type="match status" value="1"/>
</dbReference>
<dbReference type="InterPro" id="IPR007143">
    <property type="entry name" value="Vps28"/>
</dbReference>
<keyword evidence="2 5" id="KW-0813">Transport</keyword>
<dbReference type="SUPFAM" id="SSF140111">
    <property type="entry name" value="Endosomal sorting complex assembly domain"/>
    <property type="match status" value="1"/>
</dbReference>
<dbReference type="Pfam" id="PF03997">
    <property type="entry name" value="VPS28"/>
    <property type="match status" value="1"/>
</dbReference>
<feature type="domain" description="VPS28 C-terminal" evidence="7">
    <location>
        <begin position="122"/>
        <end position="218"/>
    </location>
</feature>
<dbReference type="Gene3D" id="1.20.1440.200">
    <property type="match status" value="1"/>
</dbReference>
<evidence type="ECO:0000256" key="1">
    <source>
        <dbReference type="ARBA" id="ARBA00004177"/>
    </source>
</evidence>
<evidence type="ECO:0000256" key="6">
    <source>
        <dbReference type="PROSITE-ProRule" id="PRU00642"/>
    </source>
</evidence>
<dbReference type="FunFam" id="1.20.1440.200:FF:000001">
    <property type="entry name" value="Vacuolar protein sorting-associated protein 28 homolog"/>
    <property type="match status" value="1"/>
</dbReference>
<comment type="similarity">
    <text evidence="5 6">Belongs to the VPS28 family.</text>
</comment>
<gene>
    <name evidence="9" type="ORF">LSH36_27g05001</name>
</gene>
<dbReference type="InterPro" id="IPR017899">
    <property type="entry name" value="VPS28_C"/>
</dbReference>
<dbReference type="InterPro" id="IPR037202">
    <property type="entry name" value="ESCRT_assembly_dom"/>
</dbReference>
<evidence type="ECO:0000313" key="10">
    <source>
        <dbReference type="Proteomes" id="UP001208570"/>
    </source>
</evidence>
<reference evidence="9" key="1">
    <citation type="journal article" date="2023" name="Mol. Biol. Evol.">
        <title>Third-Generation Sequencing Reveals the Adaptive Role of the Epigenome in Three Deep-Sea Polychaetes.</title>
        <authorList>
            <person name="Perez M."/>
            <person name="Aroh O."/>
            <person name="Sun Y."/>
            <person name="Lan Y."/>
            <person name="Juniper S.K."/>
            <person name="Young C.R."/>
            <person name="Angers B."/>
            <person name="Qian P.Y."/>
        </authorList>
    </citation>
    <scope>NUCLEOTIDE SEQUENCE</scope>
    <source>
        <strain evidence="9">P08H-3</strain>
    </source>
</reference>
<dbReference type="Proteomes" id="UP001208570">
    <property type="component" value="Unassembled WGS sequence"/>
</dbReference>
<dbReference type="FunFam" id="1.20.120.1130:FF:000001">
    <property type="entry name" value="Vacuolar protein sorting-associated protein 28 homolog"/>
    <property type="match status" value="1"/>
</dbReference>
<organism evidence="9 10">
    <name type="scientific">Paralvinella palmiformis</name>
    <dbReference type="NCBI Taxonomy" id="53620"/>
    <lineage>
        <taxon>Eukaryota</taxon>
        <taxon>Metazoa</taxon>
        <taxon>Spiralia</taxon>
        <taxon>Lophotrochozoa</taxon>
        <taxon>Annelida</taxon>
        <taxon>Polychaeta</taxon>
        <taxon>Sedentaria</taxon>
        <taxon>Canalipalpata</taxon>
        <taxon>Terebellida</taxon>
        <taxon>Terebelliformia</taxon>
        <taxon>Alvinellidae</taxon>
        <taxon>Paralvinella</taxon>
    </lineage>
</organism>
<dbReference type="InterPro" id="IPR017898">
    <property type="entry name" value="VPS28_N"/>
</dbReference>
<dbReference type="AlphaFoldDB" id="A0AAD9KB87"/>
<proteinExistence type="inferred from homology"/>
<dbReference type="GO" id="GO:0000813">
    <property type="term" value="C:ESCRT I complex"/>
    <property type="evidence" value="ECO:0007669"/>
    <property type="project" value="UniProtKB-UniRule"/>
</dbReference>
<evidence type="ECO:0000256" key="3">
    <source>
        <dbReference type="ARBA" id="ARBA00022753"/>
    </source>
</evidence>